<organism evidence="1 2">
    <name type="scientific">Candidatus Accumulibacter adjunctus</name>
    <dbReference type="NCBI Taxonomy" id="1454001"/>
    <lineage>
        <taxon>Bacteria</taxon>
        <taxon>Pseudomonadati</taxon>
        <taxon>Pseudomonadota</taxon>
        <taxon>Betaproteobacteria</taxon>
        <taxon>Candidatus Accumulibacter</taxon>
    </lineage>
</organism>
<gene>
    <name evidence="1" type="ORF">AW08_01351</name>
</gene>
<name>A0A011MEB8_9PROT</name>
<sequence length="54" mass="5885">MAISELMATRPEMFSMVCALITLKPNQPTVRIQAPRARKGIDEGGCADIRPSLV</sequence>
<dbReference type="AlphaFoldDB" id="A0A011MEB8"/>
<comment type="caution">
    <text evidence="1">The sequence shown here is derived from an EMBL/GenBank/DDBJ whole genome shotgun (WGS) entry which is preliminary data.</text>
</comment>
<dbReference type="Proteomes" id="UP000020218">
    <property type="component" value="Unassembled WGS sequence"/>
</dbReference>
<evidence type="ECO:0000313" key="1">
    <source>
        <dbReference type="EMBL" id="EXI68133.1"/>
    </source>
</evidence>
<reference evidence="1" key="1">
    <citation type="submission" date="2014-02" db="EMBL/GenBank/DDBJ databases">
        <title>Expanding our view of genomic diversity in Candidatus Accumulibacter clades.</title>
        <authorList>
            <person name="Skennerton C.T."/>
            <person name="Barr J.J."/>
            <person name="Slater F.R."/>
            <person name="Bond P.L."/>
            <person name="Tyson G.W."/>
        </authorList>
    </citation>
    <scope>NUCLEOTIDE SEQUENCE [LARGE SCALE GENOMIC DNA]</scope>
</reference>
<evidence type="ECO:0000313" key="2">
    <source>
        <dbReference type="Proteomes" id="UP000020218"/>
    </source>
</evidence>
<accession>A0A011MEB8</accession>
<proteinExistence type="predicted"/>
<protein>
    <submittedName>
        <fullName evidence="1">Uncharacterized protein</fullName>
    </submittedName>
</protein>
<dbReference type="EMBL" id="JFAX01000006">
    <property type="protein sequence ID" value="EXI68133.1"/>
    <property type="molecule type" value="Genomic_DNA"/>
</dbReference>
<keyword evidence="2" id="KW-1185">Reference proteome</keyword>